<evidence type="ECO:0000313" key="3">
    <source>
        <dbReference type="Proteomes" id="UP000003806"/>
    </source>
</evidence>
<sequence length="56" mass="6056">MRGFVRWLAGAAAAVSISSVAWAVVPQRFDASGEVVQYLKSTGSVQTLTWGYYRGC</sequence>
<evidence type="ECO:0000313" key="2">
    <source>
        <dbReference type="EMBL" id="EHM13621.1"/>
    </source>
</evidence>
<proteinExistence type="predicted"/>
<keyword evidence="1" id="KW-0732">Signal</keyword>
<dbReference type="EMBL" id="CM001376">
    <property type="protein sequence ID" value="EHM13621.1"/>
    <property type="molecule type" value="Genomic_DNA"/>
</dbReference>
<evidence type="ECO:0000256" key="1">
    <source>
        <dbReference type="SAM" id="SignalP"/>
    </source>
</evidence>
<organism evidence="2 3">
    <name type="scientific">Jonquetella anthropi DSM 22815</name>
    <dbReference type="NCBI Taxonomy" id="885272"/>
    <lineage>
        <taxon>Bacteria</taxon>
        <taxon>Thermotogati</taxon>
        <taxon>Synergistota</taxon>
        <taxon>Synergistia</taxon>
        <taxon>Synergistales</taxon>
        <taxon>Dethiosulfovibrionaceae</taxon>
        <taxon>Jonquetella</taxon>
    </lineage>
</organism>
<dbReference type="AlphaFoldDB" id="H0UM45"/>
<reference evidence="2 3" key="1">
    <citation type="submission" date="2011-11" db="EMBL/GenBank/DDBJ databases">
        <title>The Noncontiguous Finished genome of Jonquetella anthropi DSM 22815.</title>
        <authorList>
            <consortium name="US DOE Joint Genome Institute (JGI-PGF)"/>
            <person name="Lucas S."/>
            <person name="Copeland A."/>
            <person name="Lapidus A."/>
            <person name="Glavina del Rio T."/>
            <person name="Dalin E."/>
            <person name="Tice H."/>
            <person name="Bruce D."/>
            <person name="Goodwin L."/>
            <person name="Pitluck S."/>
            <person name="Peters L."/>
            <person name="Mikhailova N."/>
            <person name="Held B."/>
            <person name="Kyrpides N."/>
            <person name="Mavromatis K."/>
            <person name="Ivanova N."/>
            <person name="Markowitz V."/>
            <person name="Cheng J.-F."/>
            <person name="Hugenholtz P."/>
            <person name="Woyke T."/>
            <person name="Wu D."/>
            <person name="Gronow S."/>
            <person name="Wellnitz S."/>
            <person name="Brambilla E."/>
            <person name="Klenk H.-P."/>
            <person name="Eisen J.A."/>
        </authorList>
    </citation>
    <scope>NUCLEOTIDE SEQUENCE [LARGE SCALE GENOMIC DNA]</scope>
    <source>
        <strain evidence="2 3">DSM 22815</strain>
    </source>
</reference>
<dbReference type="HOGENOM" id="CLU_3008239_0_0_0"/>
<dbReference type="Proteomes" id="UP000003806">
    <property type="component" value="Chromosome"/>
</dbReference>
<feature type="signal peptide" evidence="1">
    <location>
        <begin position="1"/>
        <end position="23"/>
    </location>
</feature>
<feature type="chain" id="PRO_5003542000" evidence="1">
    <location>
        <begin position="24"/>
        <end position="56"/>
    </location>
</feature>
<keyword evidence="3" id="KW-1185">Reference proteome</keyword>
<accession>H0UM45</accession>
<gene>
    <name evidence="2" type="ORF">JonanDRAFT_1255</name>
</gene>
<protein>
    <submittedName>
        <fullName evidence="2">Uncharacterized protein</fullName>
    </submittedName>
</protein>
<dbReference type="STRING" id="885272.JonanDRAFT_1255"/>
<name>H0UM45_9BACT</name>